<dbReference type="AlphaFoldDB" id="A0A2T7CZV7"/>
<feature type="region of interest" description="Disordered" evidence="1">
    <location>
        <begin position="53"/>
        <end position="93"/>
    </location>
</feature>
<name>A0A2T7CZV7_9POAL</name>
<dbReference type="Proteomes" id="UP000244336">
    <property type="component" value="Chromosome 7"/>
</dbReference>
<evidence type="ECO:0000313" key="3">
    <source>
        <dbReference type="Proteomes" id="UP000244336"/>
    </source>
</evidence>
<keyword evidence="3" id="KW-1185">Reference proteome</keyword>
<protein>
    <submittedName>
        <fullName evidence="2">Uncharacterized protein</fullName>
    </submittedName>
</protein>
<gene>
    <name evidence="2" type="ORF">GQ55_7G281500</name>
</gene>
<evidence type="ECO:0000313" key="2">
    <source>
        <dbReference type="EMBL" id="PUZ48879.1"/>
    </source>
</evidence>
<proteinExistence type="predicted"/>
<dbReference type="Gramene" id="PUZ48879">
    <property type="protein sequence ID" value="PUZ48879"/>
    <property type="gene ID" value="GQ55_7G281500"/>
</dbReference>
<dbReference type="EMBL" id="CM009755">
    <property type="protein sequence ID" value="PUZ48879.1"/>
    <property type="molecule type" value="Genomic_DNA"/>
</dbReference>
<evidence type="ECO:0000256" key="1">
    <source>
        <dbReference type="SAM" id="MobiDB-lite"/>
    </source>
</evidence>
<accession>A0A2T7CZV7</accession>
<feature type="compositionally biased region" description="Basic and acidic residues" evidence="1">
    <location>
        <begin position="61"/>
        <end position="78"/>
    </location>
</feature>
<reference evidence="2 3" key="1">
    <citation type="submission" date="2018-04" db="EMBL/GenBank/DDBJ databases">
        <title>WGS assembly of Panicum hallii var. hallii HAL2.</title>
        <authorList>
            <person name="Lovell J."/>
            <person name="Jenkins J."/>
            <person name="Lowry D."/>
            <person name="Mamidi S."/>
            <person name="Sreedasyam A."/>
            <person name="Weng X."/>
            <person name="Barry K."/>
            <person name="Bonette J."/>
            <person name="Campitelli B."/>
            <person name="Daum C."/>
            <person name="Gordon S."/>
            <person name="Gould B."/>
            <person name="Lipzen A."/>
            <person name="MacQueen A."/>
            <person name="Palacio-Mejia J."/>
            <person name="Plott C."/>
            <person name="Shakirov E."/>
            <person name="Shu S."/>
            <person name="Yoshinaga Y."/>
            <person name="Zane M."/>
            <person name="Rokhsar D."/>
            <person name="Grimwood J."/>
            <person name="Schmutz J."/>
            <person name="Juenger T."/>
        </authorList>
    </citation>
    <scope>NUCLEOTIDE SEQUENCE [LARGE SCALE GENOMIC DNA]</scope>
    <source>
        <strain evidence="3">cv. HAL2</strain>
    </source>
</reference>
<sequence length="112" mass="12258">MSLSIRFLSIRGFLFAKFCLRSGGTDGYEGDNELPRAAIISGGTILLYHASHKRPGSQRFSVERSSAHSASRGDDEGRIGVAELGPSPSSVTPWRPSIARLGCFGRWPWHRV</sequence>
<organism evidence="2 3">
    <name type="scientific">Panicum hallii var. hallii</name>
    <dbReference type="NCBI Taxonomy" id="1504633"/>
    <lineage>
        <taxon>Eukaryota</taxon>
        <taxon>Viridiplantae</taxon>
        <taxon>Streptophyta</taxon>
        <taxon>Embryophyta</taxon>
        <taxon>Tracheophyta</taxon>
        <taxon>Spermatophyta</taxon>
        <taxon>Magnoliopsida</taxon>
        <taxon>Liliopsida</taxon>
        <taxon>Poales</taxon>
        <taxon>Poaceae</taxon>
        <taxon>PACMAD clade</taxon>
        <taxon>Panicoideae</taxon>
        <taxon>Panicodae</taxon>
        <taxon>Paniceae</taxon>
        <taxon>Panicinae</taxon>
        <taxon>Panicum</taxon>
        <taxon>Panicum sect. Panicum</taxon>
    </lineage>
</organism>